<organism evidence="2 3">
    <name type="scientific">Caenorhabditis tropicalis</name>
    <dbReference type="NCBI Taxonomy" id="1561998"/>
    <lineage>
        <taxon>Eukaryota</taxon>
        <taxon>Metazoa</taxon>
        <taxon>Ecdysozoa</taxon>
        <taxon>Nematoda</taxon>
        <taxon>Chromadorea</taxon>
        <taxon>Rhabditida</taxon>
        <taxon>Rhabditina</taxon>
        <taxon>Rhabditomorpha</taxon>
        <taxon>Rhabditoidea</taxon>
        <taxon>Rhabditidae</taxon>
        <taxon>Peloderinae</taxon>
        <taxon>Caenorhabditis</taxon>
    </lineage>
</organism>
<evidence type="ECO:0000313" key="2">
    <source>
        <dbReference type="Proteomes" id="UP000095282"/>
    </source>
</evidence>
<dbReference type="PANTHER" id="PTHR21503:SF8">
    <property type="entry name" value="F-BOX ASSOCIATED DOMAIN-CONTAINING PROTEIN-RELATED"/>
    <property type="match status" value="1"/>
</dbReference>
<dbReference type="Pfam" id="PF07735">
    <property type="entry name" value="FBA_2"/>
    <property type="match status" value="1"/>
</dbReference>
<name>A0A1I7UML0_9PELO</name>
<dbReference type="WBParaSite" id="Csp11.Scaffold630.g17479.t1">
    <property type="protein sequence ID" value="Csp11.Scaffold630.g17479.t1"/>
    <property type="gene ID" value="Csp11.Scaffold630.g17479"/>
</dbReference>
<dbReference type="InterPro" id="IPR012885">
    <property type="entry name" value="F-box_Sdz-33"/>
</dbReference>
<protein>
    <submittedName>
        <fullName evidence="3">F-box domain-containing protein</fullName>
    </submittedName>
</protein>
<dbReference type="eggNOG" id="ENOG502TJVR">
    <property type="taxonomic scope" value="Eukaryota"/>
</dbReference>
<proteinExistence type="predicted"/>
<evidence type="ECO:0000313" key="3">
    <source>
        <dbReference type="WBParaSite" id="Csp11.Scaffold630.g17479.t1"/>
    </source>
</evidence>
<reference evidence="3" key="1">
    <citation type="submission" date="2016-11" db="UniProtKB">
        <authorList>
            <consortium name="WormBaseParasite"/>
        </authorList>
    </citation>
    <scope>IDENTIFICATION</scope>
</reference>
<accession>A0A1I7UML0</accession>
<dbReference type="PROSITE" id="PS50181">
    <property type="entry name" value="FBOX"/>
    <property type="match status" value="1"/>
</dbReference>
<sequence>MSSSPPFALFNLPYVPLSIILNTMNELQIMKVALTSKKVYKLSKMLRKRRTEKLELNVSICNYSAIEIVTEDIYETLFLVQELSEIQEDLRIEYLKIGDTVVQTQKPEDRGEIIYFYFEDHFIGIQILSEIVSDFFSVPIQFLDLREEVIDPRRVFNWIMSRQNSVADFKYECKEANEEDLKYFLDNCEITNELILGVPNGFQYSFKYPMNLERVVLIRSSWMTINNLFEINPRYLDMSETRFTNEDMNLFVRNWINGGHWNLRTLILLIEQLDFHIILNDIPFVWRETPDDFIYNLAYEEYDIRGTEPVIEIRNVNGVIGWIMLHNDVENSFTFYIWPDWEGKPYPLEPIVQ</sequence>
<dbReference type="InterPro" id="IPR001810">
    <property type="entry name" value="F-box_dom"/>
</dbReference>
<keyword evidence="2" id="KW-1185">Reference proteome</keyword>
<dbReference type="PANTHER" id="PTHR21503">
    <property type="entry name" value="F-BOX-CONTAINING HYPOTHETICAL PROTEIN C.ELEGANS"/>
    <property type="match status" value="1"/>
</dbReference>
<evidence type="ECO:0000259" key="1">
    <source>
        <dbReference type="PROSITE" id="PS50181"/>
    </source>
</evidence>
<dbReference type="AlphaFoldDB" id="A0A1I7UML0"/>
<feature type="domain" description="F-box" evidence="1">
    <location>
        <begin position="6"/>
        <end position="54"/>
    </location>
</feature>
<dbReference type="Proteomes" id="UP000095282">
    <property type="component" value="Unplaced"/>
</dbReference>